<organism evidence="5 6">
    <name type="scientific">Falsiroseomonas tokyonensis</name>
    <dbReference type="NCBI Taxonomy" id="430521"/>
    <lineage>
        <taxon>Bacteria</taxon>
        <taxon>Pseudomonadati</taxon>
        <taxon>Pseudomonadota</taxon>
        <taxon>Alphaproteobacteria</taxon>
        <taxon>Acetobacterales</taxon>
        <taxon>Roseomonadaceae</taxon>
        <taxon>Falsiroseomonas</taxon>
    </lineage>
</organism>
<feature type="domain" description="SsuA/THI5-like" evidence="4">
    <location>
        <begin position="16"/>
        <end position="201"/>
    </location>
</feature>
<evidence type="ECO:0000313" key="5">
    <source>
        <dbReference type="EMBL" id="MFC2999887.1"/>
    </source>
</evidence>
<gene>
    <name evidence="5" type="ORF">ACFOD3_08275</name>
</gene>
<evidence type="ECO:0000313" key="6">
    <source>
        <dbReference type="Proteomes" id="UP001595420"/>
    </source>
</evidence>
<reference evidence="6" key="1">
    <citation type="journal article" date="2019" name="Int. J. Syst. Evol. Microbiol.">
        <title>The Global Catalogue of Microorganisms (GCM) 10K type strain sequencing project: providing services to taxonomists for standard genome sequencing and annotation.</title>
        <authorList>
            <consortium name="The Broad Institute Genomics Platform"/>
            <consortium name="The Broad Institute Genome Sequencing Center for Infectious Disease"/>
            <person name="Wu L."/>
            <person name="Ma J."/>
        </authorList>
    </citation>
    <scope>NUCLEOTIDE SEQUENCE [LARGE SCALE GENOMIC DNA]</scope>
    <source>
        <strain evidence="6">CGMCC 1.16855</strain>
    </source>
</reference>
<accession>A0ABV7BQD4</accession>
<dbReference type="Pfam" id="PF09084">
    <property type="entry name" value="NMT1"/>
    <property type="match status" value="1"/>
</dbReference>
<evidence type="ECO:0000256" key="1">
    <source>
        <dbReference type="ARBA" id="ARBA00004418"/>
    </source>
</evidence>
<comment type="caution">
    <text evidence="5">The sequence shown here is derived from an EMBL/GenBank/DDBJ whole genome shotgun (WGS) entry which is preliminary data.</text>
</comment>
<evidence type="ECO:0000256" key="2">
    <source>
        <dbReference type="ARBA" id="ARBA00010742"/>
    </source>
</evidence>
<dbReference type="EMBL" id="JBHRSB010000002">
    <property type="protein sequence ID" value="MFC2999887.1"/>
    <property type="molecule type" value="Genomic_DNA"/>
</dbReference>
<name>A0ABV7BQD4_9PROT</name>
<dbReference type="RefSeq" id="WP_216835965.1">
    <property type="nucleotide sequence ID" value="NZ_JAFNJS010000002.1"/>
</dbReference>
<dbReference type="InterPro" id="IPR015168">
    <property type="entry name" value="SsuA/THI5"/>
</dbReference>
<dbReference type="PANTHER" id="PTHR30024:SF47">
    <property type="entry name" value="TAURINE-BINDING PERIPLASMIC PROTEIN"/>
    <property type="match status" value="1"/>
</dbReference>
<protein>
    <submittedName>
        <fullName evidence="5">ABC transporter substrate-binding protein</fullName>
    </submittedName>
</protein>
<dbReference type="Proteomes" id="UP001595420">
    <property type="component" value="Unassembled WGS sequence"/>
</dbReference>
<sequence length="300" mass="31857">MTTIVLQEPFRALFYSPFYAALARGDFAAQGVEVQLITVGEPDRAVANLLSGAADLAWSGPMRVIRDHAADPDSPLVSFAGVAMRDPFLLVGRGANPGFNLHNLAAMRLGVVSEVPTPWWCLQQDLLQIGLDPKQLAVTTGRSMAENAAAVLEGEIEVAQLFEPFASQAVAAGGAVWHAQADRGPTSYTAFYATRAALAAKRQAMIGLVRGLAAMQRWLHAAPVTEVAATVAPYFEGLERPVLESGIARYRQLGVWARDPVFPEAAFDALEGAMFGVGAIPRRPGFAACVDTALVAEALA</sequence>
<comment type="subcellular location">
    <subcellularLocation>
        <location evidence="1">Periplasm</location>
    </subcellularLocation>
</comment>
<keyword evidence="6" id="KW-1185">Reference proteome</keyword>
<evidence type="ECO:0000256" key="3">
    <source>
        <dbReference type="ARBA" id="ARBA00022729"/>
    </source>
</evidence>
<comment type="similarity">
    <text evidence="2">Belongs to the bacterial solute-binding protein SsuA/TauA family.</text>
</comment>
<keyword evidence="3" id="KW-0732">Signal</keyword>
<proteinExistence type="inferred from homology"/>
<dbReference type="PANTHER" id="PTHR30024">
    <property type="entry name" value="ALIPHATIC SULFONATES-BINDING PROTEIN-RELATED"/>
    <property type="match status" value="1"/>
</dbReference>
<evidence type="ECO:0000259" key="4">
    <source>
        <dbReference type="Pfam" id="PF09084"/>
    </source>
</evidence>